<reference evidence="1" key="1">
    <citation type="submission" date="2014-01" db="EMBL/GenBank/DDBJ databases">
        <authorList>
            <person name="Brown-Elliot B."/>
            <person name="Wallace R."/>
            <person name="Lenaerts A."/>
            <person name="Ordway D."/>
            <person name="DeGroote M.A."/>
            <person name="Parker T."/>
            <person name="Sizemore C."/>
            <person name="Tallon L.J."/>
            <person name="Sadzewicz L.K."/>
            <person name="Sengamalay N."/>
            <person name="Fraser C.M."/>
            <person name="Hine E."/>
            <person name="Shefchek K.A."/>
            <person name="Das S.P."/>
            <person name="Tettelin H."/>
        </authorList>
    </citation>
    <scope>NUCLEOTIDE SEQUENCE [LARGE SCALE GENOMIC DNA]</scope>
    <source>
        <strain evidence="1">4042</strain>
    </source>
</reference>
<accession>X8E9F2</accession>
<protein>
    <recommendedName>
        <fullName evidence="2">Cell wall-active antibiotics response LiaF-like C-terminal domain-containing protein</fullName>
    </recommendedName>
</protein>
<organism evidence="1">
    <name type="scientific">Mycobacterium xenopi 4042</name>
    <dbReference type="NCBI Taxonomy" id="1299334"/>
    <lineage>
        <taxon>Bacteria</taxon>
        <taxon>Bacillati</taxon>
        <taxon>Actinomycetota</taxon>
        <taxon>Actinomycetes</taxon>
        <taxon>Mycobacteriales</taxon>
        <taxon>Mycobacteriaceae</taxon>
        <taxon>Mycobacterium</taxon>
    </lineage>
</organism>
<dbReference type="PANTHER" id="PTHR40763">
    <property type="entry name" value="MEMBRANE PROTEIN-RELATED"/>
    <property type="match status" value="1"/>
</dbReference>
<dbReference type="AlphaFoldDB" id="X8E9F2"/>
<evidence type="ECO:0000313" key="1">
    <source>
        <dbReference type="EMBL" id="EUA76460.1"/>
    </source>
</evidence>
<evidence type="ECO:0008006" key="2">
    <source>
        <dbReference type="Google" id="ProtNLM"/>
    </source>
</evidence>
<gene>
    <name evidence="1" type="ORF">I553_7431</name>
</gene>
<comment type="caution">
    <text evidence="1">The sequence shown here is derived from an EMBL/GenBank/DDBJ whole genome shotgun (WGS) entry which is preliminary data.</text>
</comment>
<dbReference type="PATRIC" id="fig|1299334.3.peg.457"/>
<name>X8E9F2_MYCXE</name>
<dbReference type="EMBL" id="JAOB01000006">
    <property type="protein sequence ID" value="EUA76460.1"/>
    <property type="molecule type" value="Genomic_DNA"/>
</dbReference>
<sequence>MVIELDMKFGGVDIRLPDGASASIDDVEVYVGSATDRRKNAPAEGTPHVVLTGRVVCGSVVIRGPRRSWLKRR</sequence>
<dbReference type="PANTHER" id="PTHR40763:SF5">
    <property type="entry name" value="MEMBRANE PROTEIN"/>
    <property type="match status" value="1"/>
</dbReference>
<proteinExistence type="predicted"/>